<keyword evidence="6" id="KW-0472">Membrane</keyword>
<dbReference type="InterPro" id="IPR039650">
    <property type="entry name" value="HdrA-like"/>
</dbReference>
<feature type="transmembrane region" description="Helical" evidence="6">
    <location>
        <begin position="20"/>
        <end position="37"/>
    </location>
</feature>
<keyword evidence="2" id="KW-0479">Metal-binding</keyword>
<evidence type="ECO:0000256" key="4">
    <source>
        <dbReference type="ARBA" id="ARBA00023004"/>
    </source>
</evidence>
<dbReference type="EMBL" id="JACRSO010000001">
    <property type="protein sequence ID" value="MBC8528267.1"/>
    <property type="molecule type" value="Genomic_DNA"/>
</dbReference>
<evidence type="ECO:0000256" key="6">
    <source>
        <dbReference type="SAM" id="Phobius"/>
    </source>
</evidence>
<dbReference type="Pfam" id="PF12831">
    <property type="entry name" value="FAD_oxidored"/>
    <property type="match status" value="2"/>
</dbReference>
<organism evidence="7 8">
    <name type="scientific">Luoshenia tenuis</name>
    <dbReference type="NCBI Taxonomy" id="2763654"/>
    <lineage>
        <taxon>Bacteria</taxon>
        <taxon>Bacillati</taxon>
        <taxon>Bacillota</taxon>
        <taxon>Clostridia</taxon>
        <taxon>Christensenellales</taxon>
        <taxon>Christensenellaceae</taxon>
        <taxon>Luoshenia</taxon>
    </lineage>
</organism>
<name>A0A926CYW8_9FIRM</name>
<dbReference type="GO" id="GO:0046872">
    <property type="term" value="F:metal ion binding"/>
    <property type="evidence" value="ECO:0007669"/>
    <property type="project" value="UniProtKB-KW"/>
</dbReference>
<evidence type="ECO:0000256" key="1">
    <source>
        <dbReference type="ARBA" id="ARBA00022485"/>
    </source>
</evidence>
<proteinExistence type="predicted"/>
<keyword evidence="1" id="KW-0004">4Fe-4S</keyword>
<evidence type="ECO:0000313" key="7">
    <source>
        <dbReference type="EMBL" id="MBC8528267.1"/>
    </source>
</evidence>
<dbReference type="GO" id="GO:0016491">
    <property type="term" value="F:oxidoreductase activity"/>
    <property type="evidence" value="ECO:0007669"/>
    <property type="project" value="UniProtKB-KW"/>
</dbReference>
<evidence type="ECO:0000313" key="8">
    <source>
        <dbReference type="Proteomes" id="UP000654279"/>
    </source>
</evidence>
<keyword evidence="6" id="KW-0812">Transmembrane</keyword>
<accession>A0A926CYW8</accession>
<feature type="transmembrane region" description="Helical" evidence="6">
    <location>
        <begin position="49"/>
        <end position="67"/>
    </location>
</feature>
<dbReference type="PANTHER" id="PTHR43498:SF1">
    <property type="entry name" value="COB--COM HETERODISULFIDE REDUCTASE IRON-SULFUR SUBUNIT A"/>
    <property type="match status" value="1"/>
</dbReference>
<keyword evidence="5" id="KW-0411">Iron-sulfur</keyword>
<dbReference type="SUPFAM" id="SSF51905">
    <property type="entry name" value="FAD/NAD(P)-binding domain"/>
    <property type="match status" value="1"/>
</dbReference>
<evidence type="ECO:0000256" key="3">
    <source>
        <dbReference type="ARBA" id="ARBA00023002"/>
    </source>
</evidence>
<evidence type="ECO:0000256" key="2">
    <source>
        <dbReference type="ARBA" id="ARBA00022723"/>
    </source>
</evidence>
<protein>
    <submittedName>
        <fullName evidence="7">FAD-dependent oxidoreductase</fullName>
    </submittedName>
</protein>
<evidence type="ECO:0000256" key="5">
    <source>
        <dbReference type="ARBA" id="ARBA00023014"/>
    </source>
</evidence>
<dbReference type="Proteomes" id="UP000654279">
    <property type="component" value="Unassembled WGS sequence"/>
</dbReference>
<comment type="caution">
    <text evidence="7">The sequence shown here is derived from an EMBL/GenBank/DDBJ whole genome shotgun (WGS) entry which is preliminary data.</text>
</comment>
<keyword evidence="8" id="KW-1185">Reference proteome</keyword>
<reference evidence="7" key="1">
    <citation type="submission" date="2020-08" db="EMBL/GenBank/DDBJ databases">
        <title>Genome public.</title>
        <authorList>
            <person name="Liu C."/>
            <person name="Sun Q."/>
        </authorList>
    </citation>
    <scope>NUCLEOTIDE SEQUENCE</scope>
    <source>
        <strain evidence="7">NSJ-44</strain>
    </source>
</reference>
<gene>
    <name evidence="7" type="ORF">H8699_02285</name>
</gene>
<dbReference type="AlphaFoldDB" id="A0A926CYW8"/>
<dbReference type="GO" id="GO:0051539">
    <property type="term" value="F:4 iron, 4 sulfur cluster binding"/>
    <property type="evidence" value="ECO:0007669"/>
    <property type="project" value="UniProtKB-KW"/>
</dbReference>
<dbReference type="RefSeq" id="WP_249284304.1">
    <property type="nucleotide sequence ID" value="NZ_JACRSO010000001.1"/>
</dbReference>
<sequence>MAHTIPEPSRDVPISGEYDVVIVGGGIAGIAAALAARRQGAKTLLIEKQFLLGGLATAGLIAIYLPLCDGMGRQVSFGLAEELLRLSVRHGYEPAGDHHSQYFCPAWLEGGSPQARAGERFEAEFNANLFAILCEQQLLQEGVALLYGTSVCGAKVENGRIKALFIENKSGRSAILARSFVDASGDADLCHLAGEHTATFAQGNVLASWYFQHTGGRFALRMLGFADIPDKYKQPGSEAEKGRRYTGLDAQELSELTCASHANILADFLSKGGISPDHALANIATTPQVRMTRRLDGAYTLDDAQMHTAFEDSIGMIGDWRKPGPVYELPYRTLYGNRIANLCSAGRCISVTDAMWDISRVIPACAVTGQAAGTAAALTGNFAALSVPVLQAALRKAGVPLHEGELFR</sequence>
<keyword evidence="6" id="KW-1133">Transmembrane helix</keyword>
<dbReference type="InterPro" id="IPR036188">
    <property type="entry name" value="FAD/NAD-bd_sf"/>
</dbReference>
<keyword evidence="4" id="KW-0408">Iron</keyword>
<keyword evidence="3" id="KW-0560">Oxidoreductase</keyword>
<dbReference type="PANTHER" id="PTHR43498">
    <property type="entry name" value="FERREDOXIN:COB-COM HETERODISULFIDE REDUCTASE SUBUNIT A"/>
    <property type="match status" value="1"/>
</dbReference>
<dbReference type="Gene3D" id="3.50.50.60">
    <property type="entry name" value="FAD/NAD(P)-binding domain"/>
    <property type="match status" value="1"/>
</dbReference>